<reference evidence="3 4" key="1">
    <citation type="journal article" date="2019" name="bioRxiv">
        <title>Bacteria contribute to plant secondary compound degradation in a generalist herbivore system.</title>
        <authorList>
            <person name="Francoeur C.B."/>
            <person name="Khadempour L."/>
            <person name="Moreira-Soto R.D."/>
            <person name="Gotting K."/>
            <person name="Book A.J."/>
            <person name="Pinto-Tomas A.A."/>
            <person name="Keefover-Ring K."/>
            <person name="Currie C.R."/>
        </authorList>
    </citation>
    <scope>NUCLEOTIDE SEQUENCE [LARGE SCALE GENOMIC DNA]</scope>
    <source>
        <strain evidence="3">Acro-835</strain>
    </source>
</reference>
<evidence type="ECO:0000313" key="4">
    <source>
        <dbReference type="Proteomes" id="UP001515683"/>
    </source>
</evidence>
<evidence type="ECO:0000313" key="3">
    <source>
        <dbReference type="EMBL" id="NIF22123.1"/>
    </source>
</evidence>
<dbReference type="PANTHER" id="PTHR18964:SF173">
    <property type="entry name" value="GLUCOKINASE"/>
    <property type="match status" value="1"/>
</dbReference>
<dbReference type="SUPFAM" id="SSF46785">
    <property type="entry name" value="Winged helix' DNA-binding domain"/>
    <property type="match status" value="1"/>
</dbReference>
<evidence type="ECO:0000256" key="1">
    <source>
        <dbReference type="ARBA" id="ARBA00006479"/>
    </source>
</evidence>
<dbReference type="InterPro" id="IPR043129">
    <property type="entry name" value="ATPase_NBD"/>
</dbReference>
<protein>
    <submittedName>
        <fullName evidence="3">ROK family transcriptional regulator</fullName>
    </submittedName>
</protein>
<evidence type="ECO:0000256" key="2">
    <source>
        <dbReference type="ARBA" id="ARBA00023277"/>
    </source>
</evidence>
<dbReference type="InterPro" id="IPR036388">
    <property type="entry name" value="WH-like_DNA-bd_sf"/>
</dbReference>
<comment type="similarity">
    <text evidence="1">Belongs to the ROK (NagC/XylR) family.</text>
</comment>
<dbReference type="InterPro" id="IPR049874">
    <property type="entry name" value="ROK_cs"/>
</dbReference>
<dbReference type="EMBL" id="VWXF01000004">
    <property type="protein sequence ID" value="NIF22123.1"/>
    <property type="molecule type" value="Genomic_DNA"/>
</dbReference>
<dbReference type="Gene3D" id="3.30.420.40">
    <property type="match status" value="2"/>
</dbReference>
<dbReference type="SUPFAM" id="SSF53067">
    <property type="entry name" value="Actin-like ATPase domain"/>
    <property type="match status" value="1"/>
</dbReference>
<dbReference type="Proteomes" id="UP001515683">
    <property type="component" value="Unassembled WGS sequence"/>
</dbReference>
<gene>
    <name evidence="3" type="ORF">F3J40_10995</name>
</gene>
<proteinExistence type="inferred from homology"/>
<name>A0ABX0RC40_9GAMM</name>
<dbReference type="InterPro" id="IPR000600">
    <property type="entry name" value="ROK"/>
</dbReference>
<dbReference type="PROSITE" id="PS01125">
    <property type="entry name" value="ROK"/>
    <property type="match status" value="1"/>
</dbReference>
<dbReference type="Gene3D" id="1.10.10.10">
    <property type="entry name" value="Winged helix-like DNA-binding domain superfamily/Winged helix DNA-binding domain"/>
    <property type="match status" value="1"/>
</dbReference>
<keyword evidence="2" id="KW-0119">Carbohydrate metabolism</keyword>
<organism evidence="3 4">
    <name type="scientific">Candidatus Pantoea multigeneris</name>
    <dbReference type="NCBI Taxonomy" id="2608357"/>
    <lineage>
        <taxon>Bacteria</taxon>
        <taxon>Pseudomonadati</taxon>
        <taxon>Pseudomonadota</taxon>
        <taxon>Gammaproteobacteria</taxon>
        <taxon>Enterobacterales</taxon>
        <taxon>Erwiniaceae</taxon>
        <taxon>Pantoea</taxon>
    </lineage>
</organism>
<dbReference type="RefSeq" id="WP_167014554.1">
    <property type="nucleotide sequence ID" value="NZ_VWXF01000004.1"/>
</dbReference>
<dbReference type="Pfam" id="PF00480">
    <property type="entry name" value="ROK"/>
    <property type="match status" value="1"/>
</dbReference>
<sequence>MQSDSLSISSTGAGAILSLVRSGQATTRAALMAVTGLSRSTIGQRLDRLIQAGYLQVISTTISTGGRPVEALQVNPDYGLLLLAAVGASGFRVAVTDFCGRMLEVHSETCAITAGPDVILSRIRTLFLQLLQRTPQGKSALRGIGIGLPGPIDFVHKAIVQPPIMQGWDNFSVPGFFAADFPVPVLMDNDVNLMALGEHRFSYPAEQDLLYLKLGTGIGSGIVMSGKIQRGALGAAGDLGHWFLPDWRSQQPLRTCRCGKQGCLEAYSSGWALCDEWQVESVRMLMLQAEQPALRQRLQAAGVHQGEALAMAINLLNPARVIVGGELLNEPLLASLRETVYLRSGALSTRTLHIDQGPLGENAGLYGGVALVTDYLLSPALVDAICLR</sequence>
<dbReference type="PANTHER" id="PTHR18964">
    <property type="entry name" value="ROK (REPRESSOR, ORF, KINASE) FAMILY"/>
    <property type="match status" value="1"/>
</dbReference>
<keyword evidence="4" id="KW-1185">Reference proteome</keyword>
<accession>A0ABX0RC40</accession>
<comment type="caution">
    <text evidence="3">The sequence shown here is derived from an EMBL/GenBank/DDBJ whole genome shotgun (WGS) entry which is preliminary data.</text>
</comment>
<dbReference type="InterPro" id="IPR036390">
    <property type="entry name" value="WH_DNA-bd_sf"/>
</dbReference>